<feature type="non-terminal residue" evidence="1">
    <location>
        <position position="1"/>
    </location>
</feature>
<dbReference type="Proteomes" id="UP001235939">
    <property type="component" value="Chromosome 16"/>
</dbReference>
<name>A0ABY6LCA6_9ARAC</name>
<evidence type="ECO:0000313" key="2">
    <source>
        <dbReference type="Proteomes" id="UP001235939"/>
    </source>
</evidence>
<reference evidence="1 2" key="1">
    <citation type="submission" date="2022-01" db="EMBL/GenBank/DDBJ databases">
        <title>A chromosomal length assembly of Cordylochernes scorpioides.</title>
        <authorList>
            <person name="Zeh D."/>
            <person name="Zeh J."/>
        </authorList>
    </citation>
    <scope>NUCLEOTIDE SEQUENCE [LARGE SCALE GENOMIC DNA]</scope>
    <source>
        <strain evidence="1">IN4F17</strain>
        <tissue evidence="1">Whole Body</tissue>
    </source>
</reference>
<keyword evidence="2" id="KW-1185">Reference proteome</keyword>
<sequence length="389" mass="45337">MFFPWAVICSMLKSWLTKSFKMNSKVNINVDAKPSLEDSILKNSGSEALLYFKKLRKHSIKRKHDMLKLLCQYREIDFIYEKLFPEKKNEVFNSEIKPKNNIMNLTGEGISNEVLDLLSKGYKYALGGNLKQKEKLDIISKTEEICKTLNPNEAANIRFEVTNTLKQNYKSNNINKKLTSKLKHLQTKYVITKYDKGNGIVLMKKEDYKQKMLSLLNNNGTYSPIQNDPTKNFKNKLNTILKNWRKNKYINYRLLTKLKNYDAHVPNIYGAPKVHKPNCPLRPIVNNRPSPTYALSKWLAQQLKIYQYFNENEIVNSYEFKEDIIDMKLNGNQRIISLDVESMFTSIPIPTIMDALNHNFVPEISVEEQCSVAELMSPLVYIHELMEVE</sequence>
<organism evidence="1 2">
    <name type="scientific">Cordylochernes scorpioides</name>
    <dbReference type="NCBI Taxonomy" id="51811"/>
    <lineage>
        <taxon>Eukaryota</taxon>
        <taxon>Metazoa</taxon>
        <taxon>Ecdysozoa</taxon>
        <taxon>Arthropoda</taxon>
        <taxon>Chelicerata</taxon>
        <taxon>Arachnida</taxon>
        <taxon>Pseudoscorpiones</taxon>
        <taxon>Cheliferoidea</taxon>
        <taxon>Chernetidae</taxon>
        <taxon>Cordylochernes</taxon>
    </lineage>
</organism>
<accession>A0ABY6LCA6</accession>
<protein>
    <recommendedName>
        <fullName evidence="3">Reverse transcriptase domain-containing protein</fullName>
    </recommendedName>
</protein>
<proteinExistence type="predicted"/>
<dbReference type="PANTHER" id="PTHR21301:SF10">
    <property type="entry name" value="REVERSE TRANSCRIPTASE DOMAIN-CONTAINING PROTEIN"/>
    <property type="match status" value="1"/>
</dbReference>
<evidence type="ECO:0008006" key="3">
    <source>
        <dbReference type="Google" id="ProtNLM"/>
    </source>
</evidence>
<dbReference type="PANTHER" id="PTHR21301">
    <property type="entry name" value="REVERSE TRANSCRIPTASE"/>
    <property type="match status" value="1"/>
</dbReference>
<dbReference type="EMBL" id="CP092878">
    <property type="protein sequence ID" value="UYV78792.1"/>
    <property type="molecule type" value="Genomic_DNA"/>
</dbReference>
<gene>
    <name evidence="1" type="ORF">LAZ67_16002791</name>
</gene>
<evidence type="ECO:0000313" key="1">
    <source>
        <dbReference type="EMBL" id="UYV78792.1"/>
    </source>
</evidence>